<evidence type="ECO:0000256" key="1">
    <source>
        <dbReference type="SAM" id="MobiDB-lite"/>
    </source>
</evidence>
<organism evidence="2 3">
    <name type="scientific">Panicum hallii var. hallii</name>
    <dbReference type="NCBI Taxonomy" id="1504633"/>
    <lineage>
        <taxon>Eukaryota</taxon>
        <taxon>Viridiplantae</taxon>
        <taxon>Streptophyta</taxon>
        <taxon>Embryophyta</taxon>
        <taxon>Tracheophyta</taxon>
        <taxon>Spermatophyta</taxon>
        <taxon>Magnoliopsida</taxon>
        <taxon>Liliopsida</taxon>
        <taxon>Poales</taxon>
        <taxon>Poaceae</taxon>
        <taxon>PACMAD clade</taxon>
        <taxon>Panicoideae</taxon>
        <taxon>Panicodae</taxon>
        <taxon>Paniceae</taxon>
        <taxon>Panicinae</taxon>
        <taxon>Panicum</taxon>
        <taxon>Panicum sect. Panicum</taxon>
    </lineage>
</organism>
<dbReference type="EMBL" id="CM009753">
    <property type="protein sequence ID" value="PUZ54076.1"/>
    <property type="molecule type" value="Genomic_DNA"/>
</dbReference>
<keyword evidence="3" id="KW-1185">Reference proteome</keyword>
<protein>
    <submittedName>
        <fullName evidence="2">Uncharacterized protein</fullName>
    </submittedName>
</protein>
<feature type="region of interest" description="Disordered" evidence="1">
    <location>
        <begin position="92"/>
        <end position="136"/>
    </location>
</feature>
<reference evidence="2 3" key="1">
    <citation type="submission" date="2018-04" db="EMBL/GenBank/DDBJ databases">
        <title>WGS assembly of Panicum hallii var. hallii HAL2.</title>
        <authorList>
            <person name="Lovell J."/>
            <person name="Jenkins J."/>
            <person name="Lowry D."/>
            <person name="Mamidi S."/>
            <person name="Sreedasyam A."/>
            <person name="Weng X."/>
            <person name="Barry K."/>
            <person name="Bonette J."/>
            <person name="Campitelli B."/>
            <person name="Daum C."/>
            <person name="Gordon S."/>
            <person name="Gould B."/>
            <person name="Lipzen A."/>
            <person name="MacQueen A."/>
            <person name="Palacio-Mejia J."/>
            <person name="Plott C."/>
            <person name="Shakirov E."/>
            <person name="Shu S."/>
            <person name="Yoshinaga Y."/>
            <person name="Zane M."/>
            <person name="Rokhsar D."/>
            <person name="Grimwood J."/>
            <person name="Schmutz J."/>
            <person name="Juenger T."/>
        </authorList>
    </citation>
    <scope>NUCLEOTIDE SEQUENCE [LARGE SCALE GENOMIC DNA]</scope>
    <source>
        <strain evidence="3">cv. HAL2</strain>
    </source>
</reference>
<dbReference type="Gramene" id="PUZ54076">
    <property type="protein sequence ID" value="PUZ54076"/>
    <property type="gene ID" value="GQ55_5G100800"/>
</dbReference>
<sequence length="136" mass="14407">MVDPVSASFKFVRSLPLSLSAGDDAHGGIVLVGACFFSSWRRLSPLLGEKLRKTLRVVKLVPPRSAHSPSQQRMPATEDLWATWTQSSIGATAPPPAPCFSGGGGGGGRVLQGRRQASAARSCRRAGETFEEITDS</sequence>
<accession>A0A2T7DEQ3</accession>
<dbReference type="Proteomes" id="UP000244336">
    <property type="component" value="Chromosome 5"/>
</dbReference>
<feature type="compositionally biased region" description="Gly residues" evidence="1">
    <location>
        <begin position="101"/>
        <end position="110"/>
    </location>
</feature>
<gene>
    <name evidence="2" type="ORF">GQ55_5G100800</name>
</gene>
<proteinExistence type="predicted"/>
<evidence type="ECO:0000313" key="2">
    <source>
        <dbReference type="EMBL" id="PUZ54076.1"/>
    </source>
</evidence>
<evidence type="ECO:0000313" key="3">
    <source>
        <dbReference type="Proteomes" id="UP000244336"/>
    </source>
</evidence>
<dbReference type="AlphaFoldDB" id="A0A2T7DEQ3"/>
<name>A0A2T7DEQ3_9POAL</name>